<dbReference type="PRINTS" id="PR01482">
    <property type="entry name" value="PERTACTIN"/>
</dbReference>
<dbReference type="Pfam" id="PF03212">
    <property type="entry name" value="Pertactin"/>
    <property type="match status" value="1"/>
</dbReference>
<dbReference type="GO" id="GO:0007155">
    <property type="term" value="P:cell adhesion"/>
    <property type="evidence" value="ECO:0007669"/>
    <property type="project" value="InterPro"/>
</dbReference>
<dbReference type="InterPro" id="IPR006315">
    <property type="entry name" value="OM_autotransptr_brl_dom"/>
</dbReference>
<dbReference type="InterPro" id="IPR003992">
    <property type="entry name" value="Pertactin"/>
</dbReference>
<dbReference type="InterPro" id="IPR005546">
    <property type="entry name" value="Autotransporte_beta"/>
</dbReference>
<dbReference type="RefSeq" id="WP_280083529.1">
    <property type="nucleotide sequence ID" value="NZ_JAOCGG010000064.1"/>
</dbReference>
<proteinExistence type="predicted"/>
<dbReference type="InterPro" id="IPR003991">
    <property type="entry name" value="Pertactin_virulence_factor"/>
</dbReference>
<dbReference type="InterPro" id="IPR051551">
    <property type="entry name" value="Autotransporter_adhesion"/>
</dbReference>
<dbReference type="InterPro" id="IPR012332">
    <property type="entry name" value="Autotransporter_pectin_lyase_C"/>
</dbReference>
<evidence type="ECO:0000313" key="3">
    <source>
        <dbReference type="EMBL" id="MDH1632967.1"/>
    </source>
</evidence>
<dbReference type="InterPro" id="IPR004899">
    <property type="entry name" value="Pertactin_central"/>
</dbReference>
<dbReference type="InterPro" id="IPR036709">
    <property type="entry name" value="Autotransporte_beta_dom_sf"/>
</dbReference>
<dbReference type="SUPFAM" id="SSF51126">
    <property type="entry name" value="Pectin lyase-like"/>
    <property type="match status" value="1"/>
</dbReference>
<evidence type="ECO:0000256" key="1">
    <source>
        <dbReference type="ARBA" id="ARBA00022729"/>
    </source>
</evidence>
<dbReference type="Proteomes" id="UP001160882">
    <property type="component" value="Unassembled WGS sequence"/>
</dbReference>
<dbReference type="GO" id="GO:0019867">
    <property type="term" value="C:outer membrane"/>
    <property type="evidence" value="ECO:0007669"/>
    <property type="project" value="InterPro"/>
</dbReference>
<dbReference type="NCBIfam" id="TIGR01414">
    <property type="entry name" value="autotrans_barl"/>
    <property type="match status" value="1"/>
</dbReference>
<dbReference type="SUPFAM" id="SSF103515">
    <property type="entry name" value="Autotransporter"/>
    <property type="match status" value="1"/>
</dbReference>
<dbReference type="CDD" id="cd01343">
    <property type="entry name" value="PL1_Passenger_AT"/>
    <property type="match status" value="1"/>
</dbReference>
<evidence type="ECO:0000259" key="2">
    <source>
        <dbReference type="PROSITE" id="PS51208"/>
    </source>
</evidence>
<dbReference type="SMART" id="SM00869">
    <property type="entry name" value="Autotransporter"/>
    <property type="match status" value="1"/>
</dbReference>
<comment type="caution">
    <text evidence="3">The sequence shown here is derived from an EMBL/GenBank/DDBJ whole genome shotgun (WGS) entry which is preliminary data.</text>
</comment>
<sequence>MMPLSVAVGLASAMSGAGLVEAKDLIGQDETVSTPVSDNYNLTRGANLLVTATGSTLGIIAASGSTVTVNGGQVTANGGATGIAMREGTRASLDGATVTGGTSGYGVSAINASTIVARDSTMIGGSGTALSHGSVLELIGSTLTGTRQMGAFLNGSTLIASGGSVISGKNNGLNVTQELASGGGGGSQVRLDGSTVMSETASAILVRAATDGTIGTATIEVNNGSELIGGNGTILEVTGGMTADFTADNSQLSGDVVVEAGSTANLLLQNNASLRGNLVNVQSLDLDSGSRWILTQDGEVGELTLDNGTVDFTDRDTTAGFKTLTVESLKGSGIFVMDIDLASGTGDLLKVTGAAEGSHQLSIASTGADPVEGQAPHRIVETGGGDATFGLLHDIDFGTYTYTLEKGEGEDNWYLVQKFDDSGNPIVTPGARAVLGMFSAAPTVWYGELSSLRSRMGELRLGHGQGIWMRSYGNRYNLSAGNAVAYQQDQNGVSFGADGAVPGHDGRWLLGVMGGYSESDLDFSLGSSGKVKSYYVGAYSTWMADSGYYVDAVLKYNRFRNSNDVVMSDGRRTKGEYHNDGLGASVEVGRHFKLENGWYVEPFTQVSTLWVDDDSYTLDNGMRAQSDGANSVLGKVGAQVGRSLALDNGSILQPYLKVAAAHEFIKSNKVKVNDNHFTNDLSGTRGEFAVGLAAQVSEVLQLHGEFQYSNGKHIEQPYGVNLGLRYNF</sequence>
<dbReference type="Pfam" id="PF03797">
    <property type="entry name" value="Autotransporter"/>
    <property type="match status" value="1"/>
</dbReference>
<dbReference type="InterPro" id="IPR011050">
    <property type="entry name" value="Pectin_lyase_fold/virulence"/>
</dbReference>
<dbReference type="AlphaFoldDB" id="A0AA42UNN6"/>
<organism evidence="3 4">
    <name type="scientific">Pseudomonas mosselii</name>
    <dbReference type="NCBI Taxonomy" id="78327"/>
    <lineage>
        <taxon>Bacteria</taxon>
        <taxon>Pseudomonadati</taxon>
        <taxon>Pseudomonadota</taxon>
        <taxon>Gammaproteobacteria</taxon>
        <taxon>Pseudomonadales</taxon>
        <taxon>Pseudomonadaceae</taxon>
        <taxon>Pseudomonas</taxon>
    </lineage>
</organism>
<evidence type="ECO:0000313" key="4">
    <source>
        <dbReference type="Proteomes" id="UP001160882"/>
    </source>
</evidence>
<accession>A0AA42UNN6</accession>
<dbReference type="PRINTS" id="PR01484">
    <property type="entry name" value="PRTACTNFAMLY"/>
</dbReference>
<protein>
    <submittedName>
        <fullName evidence="3">Autotransporter outer membrane beta-barrel domain-containing protein</fullName>
    </submittedName>
</protein>
<keyword evidence="1" id="KW-0732">Signal</keyword>
<dbReference type="Gene3D" id="2.160.20.20">
    <property type="match status" value="1"/>
</dbReference>
<gene>
    <name evidence="3" type="ORF">N5I14_22250</name>
</gene>
<dbReference type="PANTHER" id="PTHR35037:SF7">
    <property type="entry name" value="AUTOTRANSPORTER"/>
    <property type="match status" value="1"/>
</dbReference>
<feature type="domain" description="Autotransporter" evidence="2">
    <location>
        <begin position="460"/>
        <end position="728"/>
    </location>
</feature>
<dbReference type="PANTHER" id="PTHR35037">
    <property type="entry name" value="C-TERMINAL REGION OF AIDA-LIKE PROTEIN"/>
    <property type="match status" value="1"/>
</dbReference>
<reference evidence="3" key="1">
    <citation type="submission" date="2022-09" db="EMBL/GenBank/DDBJ databases">
        <title>Intensive care unit water sources are persistently colonized with multi-drug resistant bacteria and are the site of extensive horizontal gene transfer of antibiotic resistance genes.</title>
        <authorList>
            <person name="Diorio-Toth L."/>
        </authorList>
    </citation>
    <scope>NUCLEOTIDE SEQUENCE</scope>
    <source>
        <strain evidence="3">GD03782</strain>
    </source>
</reference>
<name>A0AA42UNN6_9PSED</name>
<dbReference type="Gene3D" id="2.40.128.130">
    <property type="entry name" value="Autotransporter beta-domain"/>
    <property type="match status" value="1"/>
</dbReference>
<dbReference type="PROSITE" id="PS51208">
    <property type="entry name" value="AUTOTRANSPORTER"/>
    <property type="match status" value="1"/>
</dbReference>
<dbReference type="EMBL" id="JAOCGG010000064">
    <property type="protein sequence ID" value="MDH1632967.1"/>
    <property type="molecule type" value="Genomic_DNA"/>
</dbReference>